<feature type="transmembrane region" description="Helical" evidence="1">
    <location>
        <begin position="7"/>
        <end position="23"/>
    </location>
</feature>
<feature type="transmembrane region" description="Helical" evidence="1">
    <location>
        <begin position="52"/>
        <end position="75"/>
    </location>
</feature>
<reference evidence="3" key="1">
    <citation type="submission" date="2017-09" db="EMBL/GenBank/DDBJ databases">
        <title>Depth-based differentiation of microbial function through sediment-hosted aquifers and enrichment of novel symbionts in the deep terrestrial subsurface.</title>
        <authorList>
            <person name="Probst A.J."/>
            <person name="Ladd B."/>
            <person name="Jarett J.K."/>
            <person name="Geller-Mcgrath D.E."/>
            <person name="Sieber C.M.K."/>
            <person name="Emerson J.B."/>
            <person name="Anantharaman K."/>
            <person name="Thomas B.C."/>
            <person name="Malmstrom R."/>
            <person name="Stieglmeier M."/>
            <person name="Klingl A."/>
            <person name="Woyke T."/>
            <person name="Ryan C.M."/>
            <person name="Banfield J.F."/>
        </authorList>
    </citation>
    <scope>NUCLEOTIDE SEQUENCE [LARGE SCALE GENOMIC DNA]</scope>
</reference>
<dbReference type="AlphaFoldDB" id="A0A2M8KYA2"/>
<protein>
    <recommendedName>
        <fullName evidence="4">DUF2878 domain-containing protein</fullName>
    </recommendedName>
</protein>
<evidence type="ECO:0008006" key="4">
    <source>
        <dbReference type="Google" id="ProtNLM"/>
    </source>
</evidence>
<comment type="caution">
    <text evidence="2">The sequence shown here is derived from an EMBL/GenBank/DDBJ whole genome shotgun (WGS) entry which is preliminary data.</text>
</comment>
<feature type="transmembrane region" description="Helical" evidence="1">
    <location>
        <begin position="29"/>
        <end position="45"/>
    </location>
</feature>
<keyword evidence="1" id="KW-1133">Transmembrane helix</keyword>
<dbReference type="Proteomes" id="UP000229098">
    <property type="component" value="Unassembled WGS sequence"/>
</dbReference>
<sequence>MIERNKTILNGLLTITTLLLTSFFWRQPFVLVVLLLAVGIGMMMTERYKSAIIIYIVAFLFGPLSEALVIHYGAWSYTEPHIFNFPIWLPFVWGNAGLFLNRVNNHIRLRF</sequence>
<keyword evidence="1" id="KW-0812">Transmembrane</keyword>
<dbReference type="EMBL" id="PFEF01000001">
    <property type="protein sequence ID" value="PJE64915.1"/>
    <property type="molecule type" value="Genomic_DNA"/>
</dbReference>
<proteinExistence type="predicted"/>
<accession>A0A2M8KYA2</accession>
<evidence type="ECO:0000256" key="1">
    <source>
        <dbReference type="SAM" id="Phobius"/>
    </source>
</evidence>
<keyword evidence="1" id="KW-0472">Membrane</keyword>
<organism evidence="2 3">
    <name type="scientific">Candidatus Ryanbacteria bacterium CG10_big_fil_rev_8_21_14_0_10_43_42</name>
    <dbReference type="NCBI Taxonomy" id="1974864"/>
    <lineage>
        <taxon>Bacteria</taxon>
        <taxon>Candidatus Ryaniibacteriota</taxon>
    </lineage>
</organism>
<gene>
    <name evidence="2" type="ORF">COU90_00145</name>
</gene>
<evidence type="ECO:0000313" key="2">
    <source>
        <dbReference type="EMBL" id="PJE64915.1"/>
    </source>
</evidence>
<name>A0A2M8KYA2_9BACT</name>
<evidence type="ECO:0000313" key="3">
    <source>
        <dbReference type="Proteomes" id="UP000229098"/>
    </source>
</evidence>
<feature type="transmembrane region" description="Helical" evidence="1">
    <location>
        <begin position="81"/>
        <end position="100"/>
    </location>
</feature>